<reference evidence="5" key="1">
    <citation type="submission" date="2025-08" db="UniProtKB">
        <authorList>
            <consortium name="RefSeq"/>
        </authorList>
    </citation>
    <scope>IDENTIFICATION</scope>
    <source>
        <tissue evidence="5">Entire body</tissue>
    </source>
</reference>
<keyword evidence="2" id="KW-0560">Oxidoreductase</keyword>
<accession>A0A1W4WN35</accession>
<evidence type="ECO:0000313" key="4">
    <source>
        <dbReference type="Proteomes" id="UP000192223"/>
    </source>
</evidence>
<dbReference type="InterPro" id="IPR036291">
    <property type="entry name" value="NAD(P)-bd_dom_sf"/>
</dbReference>
<dbReference type="PROSITE" id="PS00061">
    <property type="entry name" value="ADH_SHORT"/>
    <property type="match status" value="1"/>
</dbReference>
<name>A0A1W4WN35_AGRPL</name>
<proteinExistence type="inferred from homology"/>
<evidence type="ECO:0000256" key="3">
    <source>
        <dbReference type="RuleBase" id="RU000363"/>
    </source>
</evidence>
<evidence type="ECO:0000256" key="1">
    <source>
        <dbReference type="ARBA" id="ARBA00006484"/>
    </source>
</evidence>
<keyword evidence="4" id="KW-1185">Reference proteome</keyword>
<dbReference type="PANTHER" id="PTHR43115:SF4">
    <property type="entry name" value="DEHYDROGENASE_REDUCTASE SDR FAMILY MEMBER 11"/>
    <property type="match status" value="1"/>
</dbReference>
<comment type="similarity">
    <text evidence="1 3">Belongs to the short-chain dehydrogenases/reductases (SDR) family.</text>
</comment>
<dbReference type="Proteomes" id="UP000192223">
    <property type="component" value="Unplaced"/>
</dbReference>
<dbReference type="GO" id="GO:0016616">
    <property type="term" value="F:oxidoreductase activity, acting on the CH-OH group of donors, NAD or NADP as acceptor"/>
    <property type="evidence" value="ECO:0007669"/>
    <property type="project" value="UniProtKB-ARBA"/>
</dbReference>
<dbReference type="FunFam" id="3.40.50.720:FF:000047">
    <property type="entry name" value="NADP-dependent L-serine/L-allo-threonine dehydrogenase"/>
    <property type="match status" value="1"/>
</dbReference>
<dbReference type="PANTHER" id="PTHR43115">
    <property type="entry name" value="DEHYDROGENASE/REDUCTASE SDR FAMILY MEMBER 11"/>
    <property type="match status" value="1"/>
</dbReference>
<organism evidence="4 5">
    <name type="scientific">Agrilus planipennis</name>
    <name type="common">Emerald ash borer</name>
    <name type="synonym">Agrilus marcopoli</name>
    <dbReference type="NCBI Taxonomy" id="224129"/>
    <lineage>
        <taxon>Eukaryota</taxon>
        <taxon>Metazoa</taxon>
        <taxon>Ecdysozoa</taxon>
        <taxon>Arthropoda</taxon>
        <taxon>Hexapoda</taxon>
        <taxon>Insecta</taxon>
        <taxon>Pterygota</taxon>
        <taxon>Neoptera</taxon>
        <taxon>Endopterygota</taxon>
        <taxon>Coleoptera</taxon>
        <taxon>Polyphaga</taxon>
        <taxon>Elateriformia</taxon>
        <taxon>Buprestoidea</taxon>
        <taxon>Buprestidae</taxon>
        <taxon>Agrilinae</taxon>
        <taxon>Agrilus</taxon>
    </lineage>
</organism>
<dbReference type="OrthoDB" id="1933717at2759"/>
<dbReference type="PRINTS" id="PR00080">
    <property type="entry name" value="SDRFAMILY"/>
</dbReference>
<dbReference type="InterPro" id="IPR020904">
    <property type="entry name" value="Sc_DH/Rdtase_CS"/>
</dbReference>
<dbReference type="Gene3D" id="3.40.50.720">
    <property type="entry name" value="NAD(P)-binding Rossmann-like Domain"/>
    <property type="match status" value="1"/>
</dbReference>
<dbReference type="AlphaFoldDB" id="A0A1W4WN35"/>
<protein>
    <submittedName>
        <fullName evidence="5">Farnesol dehydrogenase</fullName>
    </submittedName>
</protein>
<dbReference type="GeneID" id="108737134"/>
<dbReference type="KEGG" id="apln:108737134"/>
<dbReference type="PRINTS" id="PR00081">
    <property type="entry name" value="GDHRDH"/>
</dbReference>
<evidence type="ECO:0000313" key="5">
    <source>
        <dbReference type="RefSeq" id="XP_018325329.1"/>
    </source>
</evidence>
<dbReference type="InParanoid" id="A0A1W4WN35"/>
<dbReference type="SUPFAM" id="SSF51735">
    <property type="entry name" value="NAD(P)-binding Rossmann-fold domains"/>
    <property type="match status" value="1"/>
</dbReference>
<dbReference type="Pfam" id="PF00106">
    <property type="entry name" value="adh_short"/>
    <property type="match status" value="1"/>
</dbReference>
<dbReference type="FunCoup" id="A0A1W4WN35">
    <property type="interactions" value="196"/>
</dbReference>
<dbReference type="STRING" id="224129.A0A1W4WN35"/>
<sequence>MDRWVGKVAVVTGASAGIGAATVEALVKQGLIVAGFARRKERIEELAKKLQASNAKGKLHAVKVDMTKEDEIIDGFNWVKKNLGPIHVLVNNAGVARFNSLVDGDTQKWKEIIDTNVIGLCIATREAVKDMRANNVNGHIIHINSVAGHKVPSIPNANIYPASKYAVTALTETLRHEFIQNKLKIKITSISPGYVKTEIFEASGIKIDPNNPAFGNMEGLVGEDIANSVLYVLGTPPHVQIQELTIAPLHQPS</sequence>
<dbReference type="InterPro" id="IPR002347">
    <property type="entry name" value="SDR_fam"/>
</dbReference>
<evidence type="ECO:0000256" key="2">
    <source>
        <dbReference type="ARBA" id="ARBA00023002"/>
    </source>
</evidence>
<dbReference type="RefSeq" id="XP_018325329.1">
    <property type="nucleotide sequence ID" value="XM_018469827.2"/>
</dbReference>
<gene>
    <name evidence="5" type="primary">LOC108737134</name>
</gene>